<dbReference type="Gene3D" id="1.25.40.10">
    <property type="entry name" value="Tetratricopeptide repeat domain"/>
    <property type="match status" value="1"/>
</dbReference>
<feature type="repeat" description="PPR" evidence="3">
    <location>
        <begin position="9"/>
        <end position="43"/>
    </location>
</feature>
<dbReference type="PANTHER" id="PTHR47447:SF21">
    <property type="entry name" value="PENTACOTRIPEPTIDE-REPEAT REGION OF PRORP DOMAIN-CONTAINING PROTEIN"/>
    <property type="match status" value="1"/>
</dbReference>
<evidence type="ECO:0008006" key="6">
    <source>
        <dbReference type="Google" id="ProtNLM"/>
    </source>
</evidence>
<comment type="similarity">
    <text evidence="1">Belongs to the PPR family. P subfamily.</text>
</comment>
<dbReference type="PROSITE" id="PS51375">
    <property type="entry name" value="PPR"/>
    <property type="match status" value="4"/>
</dbReference>
<accession>A0A8K0MQ33</accession>
<comment type="caution">
    <text evidence="4">The sequence shown here is derived from an EMBL/GenBank/DDBJ whole genome shotgun (WGS) entry which is preliminary data.</text>
</comment>
<keyword evidence="2" id="KW-0677">Repeat</keyword>
<evidence type="ECO:0000256" key="3">
    <source>
        <dbReference type="PROSITE-ProRule" id="PRU00708"/>
    </source>
</evidence>
<feature type="repeat" description="PPR" evidence="3">
    <location>
        <begin position="113"/>
        <end position="143"/>
    </location>
</feature>
<organism evidence="4 5">
    <name type="scientific">Rhamnella rubrinervis</name>
    <dbReference type="NCBI Taxonomy" id="2594499"/>
    <lineage>
        <taxon>Eukaryota</taxon>
        <taxon>Viridiplantae</taxon>
        <taxon>Streptophyta</taxon>
        <taxon>Embryophyta</taxon>
        <taxon>Tracheophyta</taxon>
        <taxon>Spermatophyta</taxon>
        <taxon>Magnoliopsida</taxon>
        <taxon>eudicotyledons</taxon>
        <taxon>Gunneridae</taxon>
        <taxon>Pentapetalae</taxon>
        <taxon>rosids</taxon>
        <taxon>fabids</taxon>
        <taxon>Rosales</taxon>
        <taxon>Rhamnaceae</taxon>
        <taxon>rhamnoid group</taxon>
        <taxon>Rhamneae</taxon>
        <taxon>Rhamnella</taxon>
    </lineage>
</organism>
<gene>
    <name evidence="4" type="ORF">FNV43_RR04274</name>
</gene>
<sequence length="143" mass="16580">MESNGRRPTSFIYSILVHTCGVENRIQDAVDAFKEMESRGVETDATVYNALISAFCKVDKLESVYRVLNEMESKGLSPNSRTYNIILNGLIDQGMKDKAFSVFRRMIKVCEPDADTYTMMIKMFFERDKLDMALKVWKYMKMK</sequence>
<evidence type="ECO:0000313" key="5">
    <source>
        <dbReference type="Proteomes" id="UP000796880"/>
    </source>
</evidence>
<keyword evidence="5" id="KW-1185">Reference proteome</keyword>
<dbReference type="InterPro" id="IPR002885">
    <property type="entry name" value="PPR_rpt"/>
</dbReference>
<evidence type="ECO:0000313" key="4">
    <source>
        <dbReference type="EMBL" id="KAF3453833.1"/>
    </source>
</evidence>
<dbReference type="NCBIfam" id="TIGR00756">
    <property type="entry name" value="PPR"/>
    <property type="match status" value="4"/>
</dbReference>
<dbReference type="AlphaFoldDB" id="A0A8K0MQ33"/>
<feature type="repeat" description="PPR" evidence="3">
    <location>
        <begin position="44"/>
        <end position="78"/>
    </location>
</feature>
<dbReference type="InterPro" id="IPR011990">
    <property type="entry name" value="TPR-like_helical_dom_sf"/>
</dbReference>
<reference evidence="4" key="1">
    <citation type="submission" date="2020-03" db="EMBL/GenBank/DDBJ databases">
        <title>A high-quality chromosome-level genome assembly of a woody plant with both climbing and erect habits, Rhamnella rubrinervis.</title>
        <authorList>
            <person name="Lu Z."/>
            <person name="Yang Y."/>
            <person name="Zhu X."/>
            <person name="Sun Y."/>
        </authorList>
    </citation>
    <scope>NUCLEOTIDE SEQUENCE</scope>
    <source>
        <strain evidence="4">BYM</strain>
        <tissue evidence="4">Leaf</tissue>
    </source>
</reference>
<proteinExistence type="inferred from homology"/>
<dbReference type="Proteomes" id="UP000796880">
    <property type="component" value="Unassembled WGS sequence"/>
</dbReference>
<dbReference type="Pfam" id="PF12854">
    <property type="entry name" value="PPR_1"/>
    <property type="match status" value="1"/>
</dbReference>
<evidence type="ECO:0000256" key="2">
    <source>
        <dbReference type="ARBA" id="ARBA00022737"/>
    </source>
</evidence>
<feature type="repeat" description="PPR" evidence="3">
    <location>
        <begin position="79"/>
        <end position="109"/>
    </location>
</feature>
<dbReference type="Pfam" id="PF13041">
    <property type="entry name" value="PPR_2"/>
    <property type="match status" value="1"/>
</dbReference>
<dbReference type="Pfam" id="PF01535">
    <property type="entry name" value="PPR"/>
    <property type="match status" value="1"/>
</dbReference>
<dbReference type="PANTHER" id="PTHR47447">
    <property type="entry name" value="OS03G0856100 PROTEIN"/>
    <property type="match status" value="1"/>
</dbReference>
<evidence type="ECO:0000256" key="1">
    <source>
        <dbReference type="ARBA" id="ARBA00007626"/>
    </source>
</evidence>
<dbReference type="EMBL" id="VOIH02000002">
    <property type="protein sequence ID" value="KAF3453833.1"/>
    <property type="molecule type" value="Genomic_DNA"/>
</dbReference>
<protein>
    <recommendedName>
        <fullName evidence="6">Pentatricopeptide repeat-containing protein</fullName>
    </recommendedName>
</protein>
<name>A0A8K0MQ33_9ROSA</name>
<dbReference type="OrthoDB" id="185373at2759"/>